<gene>
    <name evidence="3" type="ORF">QBC33DRAFT_519537</name>
</gene>
<dbReference type="InterPro" id="IPR046797">
    <property type="entry name" value="PDDEXK_12"/>
</dbReference>
<organism evidence="3 4">
    <name type="scientific">Phialemonium atrogriseum</name>
    <dbReference type="NCBI Taxonomy" id="1093897"/>
    <lineage>
        <taxon>Eukaryota</taxon>
        <taxon>Fungi</taxon>
        <taxon>Dikarya</taxon>
        <taxon>Ascomycota</taxon>
        <taxon>Pezizomycotina</taxon>
        <taxon>Sordariomycetes</taxon>
        <taxon>Sordariomycetidae</taxon>
        <taxon>Cephalothecales</taxon>
        <taxon>Cephalothecaceae</taxon>
        <taxon>Phialemonium</taxon>
    </lineage>
</organism>
<reference evidence="3" key="1">
    <citation type="submission" date="2023-06" db="EMBL/GenBank/DDBJ databases">
        <title>Genome-scale phylogeny and comparative genomics of the fungal order Sordariales.</title>
        <authorList>
            <consortium name="Lawrence Berkeley National Laboratory"/>
            <person name="Hensen N."/>
            <person name="Bonometti L."/>
            <person name="Westerberg I."/>
            <person name="Brannstrom I.O."/>
            <person name="Guillou S."/>
            <person name="Cros-Aarteil S."/>
            <person name="Calhoun S."/>
            <person name="Haridas S."/>
            <person name="Kuo A."/>
            <person name="Mondo S."/>
            <person name="Pangilinan J."/>
            <person name="Riley R."/>
            <person name="Labutti K."/>
            <person name="Andreopoulos B."/>
            <person name="Lipzen A."/>
            <person name="Chen C."/>
            <person name="Yanf M."/>
            <person name="Daum C."/>
            <person name="Ng V."/>
            <person name="Clum A."/>
            <person name="Steindorff A."/>
            <person name="Ohm R."/>
            <person name="Martin F."/>
            <person name="Silar P."/>
            <person name="Natvig D."/>
            <person name="Lalanne C."/>
            <person name="Gautier V."/>
            <person name="Ament-Velasquez S.L."/>
            <person name="Kruys A."/>
            <person name="Hutchinson M.I."/>
            <person name="Powell A.J."/>
            <person name="Barry K."/>
            <person name="Miller A.N."/>
            <person name="Grigoriev I.V."/>
            <person name="Debuchy R."/>
            <person name="Gladieux P."/>
            <person name="Thoren M.H."/>
            <person name="Johannesson H."/>
        </authorList>
    </citation>
    <scope>NUCLEOTIDE SEQUENCE</scope>
    <source>
        <strain evidence="3">8032-3</strain>
    </source>
</reference>
<comment type="caution">
    <text evidence="3">The sequence shown here is derived from an EMBL/GenBank/DDBJ whole genome shotgun (WGS) entry which is preliminary data.</text>
</comment>
<feature type="compositionally biased region" description="Low complexity" evidence="1">
    <location>
        <begin position="21"/>
        <end position="30"/>
    </location>
</feature>
<feature type="compositionally biased region" description="Basic residues" evidence="1">
    <location>
        <begin position="34"/>
        <end position="46"/>
    </location>
</feature>
<proteinExistence type="predicted"/>
<feature type="domain" description="PD-(D/E)XK nuclease-like" evidence="2">
    <location>
        <begin position="99"/>
        <end position="207"/>
    </location>
</feature>
<dbReference type="AlphaFoldDB" id="A0AAJ0BQL3"/>
<evidence type="ECO:0000256" key="1">
    <source>
        <dbReference type="SAM" id="MobiDB-lite"/>
    </source>
</evidence>
<dbReference type="GeneID" id="85309484"/>
<evidence type="ECO:0000313" key="3">
    <source>
        <dbReference type="EMBL" id="KAK1762451.1"/>
    </source>
</evidence>
<dbReference type="EMBL" id="MU839037">
    <property type="protein sequence ID" value="KAK1762451.1"/>
    <property type="molecule type" value="Genomic_DNA"/>
</dbReference>
<feature type="compositionally biased region" description="Polar residues" evidence="1">
    <location>
        <begin position="8"/>
        <end position="20"/>
    </location>
</feature>
<accession>A0AAJ0BQL3</accession>
<dbReference type="Pfam" id="PF20516">
    <property type="entry name" value="PDDEXK_12"/>
    <property type="match status" value="1"/>
</dbReference>
<evidence type="ECO:0000259" key="2">
    <source>
        <dbReference type="Pfam" id="PF20516"/>
    </source>
</evidence>
<dbReference type="RefSeq" id="XP_060278664.1">
    <property type="nucleotide sequence ID" value="XM_060426297.1"/>
</dbReference>
<sequence>MAYFPLRPSTNPSAASVPLSTMTTTTTTTTPARNKSRSRSPTKRAKNPADLQLSALPVQYVTSQDISKMPDDVQSLIDNVYGIVSVAGSSRIIPSAVKEHEQMSEAVWNEQVHSRLLEVGLQPFPSQLDYYNITAADIHPDFLSRDATQTTSLQGKRVNYAIVLDNEATRQHCVELLREKTLSICSSINHTEQSSLHFRQLAVSIET</sequence>
<keyword evidence="4" id="KW-1185">Reference proteome</keyword>
<protein>
    <recommendedName>
        <fullName evidence="2">PD-(D/E)XK nuclease-like domain-containing protein</fullName>
    </recommendedName>
</protein>
<name>A0AAJ0BQL3_9PEZI</name>
<dbReference type="Proteomes" id="UP001244011">
    <property type="component" value="Unassembled WGS sequence"/>
</dbReference>
<evidence type="ECO:0000313" key="4">
    <source>
        <dbReference type="Proteomes" id="UP001244011"/>
    </source>
</evidence>
<feature type="region of interest" description="Disordered" evidence="1">
    <location>
        <begin position="1"/>
        <end position="49"/>
    </location>
</feature>